<evidence type="ECO:0000313" key="1">
    <source>
        <dbReference type="EMBL" id="SFQ55655.1"/>
    </source>
</evidence>
<proteinExistence type="predicted"/>
<sequence length="43" mass="5146">MIAEIGRYLHQPIDAVLEWDDDEFFAFHDEIDRILGSERPKEK</sequence>
<dbReference type="Proteomes" id="UP000243106">
    <property type="component" value="Unassembled WGS sequence"/>
</dbReference>
<evidence type="ECO:0000313" key="2">
    <source>
        <dbReference type="Proteomes" id="UP000243106"/>
    </source>
</evidence>
<protein>
    <submittedName>
        <fullName evidence="1">Uncharacterized protein</fullName>
    </submittedName>
</protein>
<reference evidence="2" key="1">
    <citation type="submission" date="2016-10" db="EMBL/GenBank/DDBJ databases">
        <authorList>
            <person name="Varghese N."/>
            <person name="Submissions S."/>
        </authorList>
    </citation>
    <scope>NUCLEOTIDE SEQUENCE [LARGE SCALE GENOMIC DNA]</scope>
    <source>
        <strain evidence="2">JCM 10271</strain>
    </source>
</reference>
<gene>
    <name evidence="1" type="ORF">SAMN05421853_11010</name>
</gene>
<name>A0A1I5ZGT6_9RHOB</name>
<dbReference type="AlphaFoldDB" id="A0A1I5ZGT6"/>
<accession>A0A1I5ZGT6</accession>
<dbReference type="EMBL" id="FOXV01000010">
    <property type="protein sequence ID" value="SFQ55655.1"/>
    <property type="molecule type" value="Genomic_DNA"/>
</dbReference>
<organism evidence="1 2">
    <name type="scientific">Roseivivax halotolerans</name>
    <dbReference type="NCBI Taxonomy" id="93684"/>
    <lineage>
        <taxon>Bacteria</taxon>
        <taxon>Pseudomonadati</taxon>
        <taxon>Pseudomonadota</taxon>
        <taxon>Alphaproteobacteria</taxon>
        <taxon>Rhodobacterales</taxon>
        <taxon>Roseobacteraceae</taxon>
        <taxon>Roseivivax</taxon>
    </lineage>
</organism>
<keyword evidence="2" id="KW-1185">Reference proteome</keyword>